<keyword evidence="1" id="KW-0929">Antimicrobial</keyword>
<name>H9G3J6_ANOCA</name>
<dbReference type="InterPro" id="IPR036645">
    <property type="entry name" value="Elafin-like_sf"/>
</dbReference>
<evidence type="ECO:0000256" key="1">
    <source>
        <dbReference type="ARBA" id="ARBA00022529"/>
    </source>
</evidence>
<dbReference type="eggNOG" id="ENOG502S9BM">
    <property type="taxonomic scope" value="Eukaryota"/>
</dbReference>
<dbReference type="GO" id="GO:0045087">
    <property type="term" value="P:innate immune response"/>
    <property type="evidence" value="ECO:0000318"/>
    <property type="project" value="GO_Central"/>
</dbReference>
<dbReference type="SUPFAM" id="SSF57256">
    <property type="entry name" value="Elafin-like"/>
    <property type="match status" value="2"/>
</dbReference>
<accession>H9G3J6</accession>
<protein>
    <recommendedName>
        <fullName evidence="6">WAP domain-containing protein</fullName>
    </recommendedName>
</protein>
<dbReference type="InterPro" id="IPR050514">
    <property type="entry name" value="WAP_four-disulfide_core"/>
</dbReference>
<dbReference type="SMART" id="SM00217">
    <property type="entry name" value="WAP"/>
    <property type="match status" value="3"/>
</dbReference>
<dbReference type="PANTHER" id="PTHR19441:SF30">
    <property type="entry name" value="ELAFIN"/>
    <property type="match status" value="1"/>
</dbReference>
<evidence type="ECO:0000256" key="2">
    <source>
        <dbReference type="ARBA" id="ARBA00022729"/>
    </source>
</evidence>
<dbReference type="Pfam" id="PF00095">
    <property type="entry name" value="WAP"/>
    <property type="match status" value="3"/>
</dbReference>
<dbReference type="Bgee" id="ENSACAG00000000322">
    <property type="expression patterns" value="Expressed in dewlap"/>
</dbReference>
<dbReference type="Proteomes" id="UP000001646">
    <property type="component" value="Unplaced"/>
</dbReference>
<dbReference type="PRINTS" id="PR00003">
    <property type="entry name" value="4DISULPHCORE"/>
</dbReference>
<evidence type="ECO:0000256" key="4">
    <source>
        <dbReference type="ARBA" id="ARBA00023157"/>
    </source>
</evidence>
<dbReference type="InterPro" id="IPR008197">
    <property type="entry name" value="WAP_dom"/>
</dbReference>
<evidence type="ECO:0000259" key="6">
    <source>
        <dbReference type="PROSITE" id="PS51390"/>
    </source>
</evidence>
<evidence type="ECO:0000313" key="7">
    <source>
        <dbReference type="Ensembl" id="ENSACAP00000000289.3"/>
    </source>
</evidence>
<sequence length="165" mass="17698">MEKRGKGRPGFCVTSPNGLYSPPCKVACEGDSECPGEEKGCQYACSCQCTPPSREKSGHCPPPLTKKLTSPALCGTLCSEDEGCPGQEKCCQTTCGHACKAPLEEKPGKCPRRQRAKQSPEEEERCFDTCLQDQQCPGDAKCCFSGCAMSCVNAQQDVSTETNLQ</sequence>
<evidence type="ECO:0000256" key="5">
    <source>
        <dbReference type="ARBA" id="ARBA00035122"/>
    </source>
</evidence>
<dbReference type="GeneTree" id="ENSGT00940000167544"/>
<comment type="similarity">
    <text evidence="5">Belongs to the venom waprin family.</text>
</comment>
<dbReference type="Ensembl" id="ENSACAT00000000298.3">
    <property type="protein sequence ID" value="ENSACAP00000000289.3"/>
    <property type="gene ID" value="ENSACAG00000000322.3"/>
</dbReference>
<dbReference type="GO" id="GO:0005615">
    <property type="term" value="C:extracellular space"/>
    <property type="evidence" value="ECO:0000318"/>
    <property type="project" value="GO_Central"/>
</dbReference>
<reference evidence="7" key="3">
    <citation type="submission" date="2025-09" db="UniProtKB">
        <authorList>
            <consortium name="Ensembl"/>
        </authorList>
    </citation>
    <scope>IDENTIFICATION</scope>
</reference>
<keyword evidence="4" id="KW-1015">Disulfide bond</keyword>
<keyword evidence="3" id="KW-0044">Antibiotic</keyword>
<reference evidence="7" key="1">
    <citation type="submission" date="2009-12" db="EMBL/GenBank/DDBJ databases">
        <title>The Genome Sequence of Anolis carolinensis (Green Anole Lizard).</title>
        <authorList>
            <consortium name="The Genome Sequencing Platform"/>
            <person name="Di Palma F."/>
            <person name="Alfoldi J."/>
            <person name="Heiman D."/>
            <person name="Young S."/>
            <person name="Grabherr M."/>
            <person name="Johnson J."/>
            <person name="Lander E.S."/>
            <person name="Lindblad-Toh K."/>
        </authorList>
    </citation>
    <scope>NUCLEOTIDE SEQUENCE [LARGE SCALE GENOMIC DNA]</scope>
    <source>
        <strain evidence="7">JBL SC #1</strain>
    </source>
</reference>
<dbReference type="HOGENOM" id="CLU_105901_0_1_1"/>
<feature type="domain" description="WAP" evidence="6">
    <location>
        <begin position="53"/>
        <end position="103"/>
    </location>
</feature>
<dbReference type="Gene3D" id="4.10.75.10">
    <property type="entry name" value="Elafin-like"/>
    <property type="match status" value="3"/>
</dbReference>
<keyword evidence="8" id="KW-1185">Reference proteome</keyword>
<feature type="domain" description="WAP" evidence="6">
    <location>
        <begin position="105"/>
        <end position="155"/>
    </location>
</feature>
<proteinExistence type="inferred from homology"/>
<dbReference type="PROSITE" id="PS51390">
    <property type="entry name" value="WAP"/>
    <property type="match status" value="2"/>
</dbReference>
<keyword evidence="2" id="KW-0732">Signal</keyword>
<reference evidence="7" key="2">
    <citation type="submission" date="2025-08" db="UniProtKB">
        <authorList>
            <consortium name="Ensembl"/>
        </authorList>
    </citation>
    <scope>IDENTIFICATION</scope>
</reference>
<dbReference type="AlphaFoldDB" id="H9G3J6"/>
<evidence type="ECO:0000313" key="8">
    <source>
        <dbReference type="Proteomes" id="UP000001646"/>
    </source>
</evidence>
<dbReference type="GO" id="GO:0004867">
    <property type="term" value="F:serine-type endopeptidase inhibitor activity"/>
    <property type="evidence" value="ECO:0000318"/>
    <property type="project" value="GO_Central"/>
</dbReference>
<dbReference type="GO" id="GO:0019731">
    <property type="term" value="P:antibacterial humoral response"/>
    <property type="evidence" value="ECO:0000318"/>
    <property type="project" value="GO_Central"/>
</dbReference>
<dbReference type="PANTHER" id="PTHR19441">
    <property type="entry name" value="WHEY ACDIC PROTEIN WAP"/>
    <property type="match status" value="1"/>
</dbReference>
<organism evidence="7 8">
    <name type="scientific">Anolis carolinensis</name>
    <name type="common">Green anole</name>
    <name type="synonym">American chameleon</name>
    <dbReference type="NCBI Taxonomy" id="28377"/>
    <lineage>
        <taxon>Eukaryota</taxon>
        <taxon>Metazoa</taxon>
        <taxon>Chordata</taxon>
        <taxon>Craniata</taxon>
        <taxon>Vertebrata</taxon>
        <taxon>Euteleostomi</taxon>
        <taxon>Lepidosauria</taxon>
        <taxon>Squamata</taxon>
        <taxon>Bifurcata</taxon>
        <taxon>Unidentata</taxon>
        <taxon>Episquamata</taxon>
        <taxon>Toxicofera</taxon>
        <taxon>Iguania</taxon>
        <taxon>Dactyloidae</taxon>
        <taxon>Anolis</taxon>
    </lineage>
</organism>
<dbReference type="InParanoid" id="H9G3J6"/>
<dbReference type="MEROPS" id="I17.003"/>
<evidence type="ECO:0000256" key="3">
    <source>
        <dbReference type="ARBA" id="ARBA00023022"/>
    </source>
</evidence>